<dbReference type="EMBL" id="PQFF01000170">
    <property type="protein sequence ID" value="RHZ77411.1"/>
    <property type="molecule type" value="Genomic_DNA"/>
</dbReference>
<evidence type="ECO:0000313" key="1">
    <source>
        <dbReference type="EMBL" id="RHZ77411.1"/>
    </source>
</evidence>
<gene>
    <name evidence="1" type="ORF">Glove_180g113</name>
</gene>
<dbReference type="AlphaFoldDB" id="A0A397IN91"/>
<dbReference type="OrthoDB" id="2405299at2759"/>
<evidence type="ECO:0000313" key="2">
    <source>
        <dbReference type="Proteomes" id="UP000266861"/>
    </source>
</evidence>
<keyword evidence="2" id="KW-1185">Reference proteome</keyword>
<sequence length="61" mass="7306">MTEKEASAMNPLTWLTKKFKLQILIPINMIIREINCWVKKELDVLCQQLLEYNEKTFGKFM</sequence>
<reference evidence="1 2" key="1">
    <citation type="submission" date="2018-08" db="EMBL/GenBank/DDBJ databases">
        <title>Genome and evolution of the arbuscular mycorrhizal fungus Diversispora epigaea (formerly Glomus versiforme) and its bacterial endosymbionts.</title>
        <authorList>
            <person name="Sun X."/>
            <person name="Fei Z."/>
            <person name="Harrison M."/>
        </authorList>
    </citation>
    <scope>NUCLEOTIDE SEQUENCE [LARGE SCALE GENOMIC DNA]</scope>
    <source>
        <strain evidence="1 2">IT104</strain>
    </source>
</reference>
<organism evidence="1 2">
    <name type="scientific">Diversispora epigaea</name>
    <dbReference type="NCBI Taxonomy" id="1348612"/>
    <lineage>
        <taxon>Eukaryota</taxon>
        <taxon>Fungi</taxon>
        <taxon>Fungi incertae sedis</taxon>
        <taxon>Mucoromycota</taxon>
        <taxon>Glomeromycotina</taxon>
        <taxon>Glomeromycetes</taxon>
        <taxon>Diversisporales</taxon>
        <taxon>Diversisporaceae</taxon>
        <taxon>Diversispora</taxon>
    </lineage>
</organism>
<comment type="caution">
    <text evidence="1">The sequence shown here is derived from an EMBL/GenBank/DDBJ whole genome shotgun (WGS) entry which is preliminary data.</text>
</comment>
<dbReference type="Proteomes" id="UP000266861">
    <property type="component" value="Unassembled WGS sequence"/>
</dbReference>
<proteinExistence type="predicted"/>
<name>A0A397IN91_9GLOM</name>
<accession>A0A397IN91</accession>
<protein>
    <submittedName>
        <fullName evidence="1">Uncharacterized protein</fullName>
    </submittedName>
</protein>